<evidence type="ECO:0000313" key="3">
    <source>
        <dbReference type="Proteomes" id="UP000185311"/>
    </source>
</evidence>
<reference evidence="2 3" key="1">
    <citation type="submission" date="2013-12" db="EMBL/GenBank/DDBJ databases">
        <title>Ecological redundancy of diverse viral populations within a natural community.</title>
        <authorList>
            <person name="Gregory A.C."/>
            <person name="LaButti K."/>
            <person name="Copeland A."/>
            <person name="Woyke T."/>
            <person name="Sullivan M.B."/>
        </authorList>
    </citation>
    <scope>NUCLEOTIDE SEQUENCE [LARGE SCALE GENOMIC DNA]</scope>
    <source>
        <strain evidence="2">Syn7803US3</strain>
    </source>
</reference>
<protein>
    <submittedName>
        <fullName evidence="2">Uncharacterized protein</fullName>
    </submittedName>
</protein>
<feature type="transmembrane region" description="Helical" evidence="1">
    <location>
        <begin position="20"/>
        <end position="43"/>
    </location>
</feature>
<evidence type="ECO:0000256" key="1">
    <source>
        <dbReference type="SAM" id="Phobius"/>
    </source>
</evidence>
<dbReference type="Proteomes" id="UP000185311">
    <property type="component" value="Segment"/>
</dbReference>
<name>A0A0E3FQ88_9CAUD</name>
<keyword evidence="1" id="KW-0812">Transmembrane</keyword>
<organism evidence="2 3">
    <name type="scientific">Synechococcus phage ACG-2014f</name>
    <dbReference type="NCBI Taxonomy" id="1493511"/>
    <lineage>
        <taxon>Viruses</taxon>
        <taxon>Duplodnaviria</taxon>
        <taxon>Heunggongvirae</taxon>
        <taxon>Uroviricota</taxon>
        <taxon>Caudoviricetes</taxon>
        <taxon>Pantevenvirales</taxon>
        <taxon>Kyanoviridae</taxon>
        <taxon>Atlauavirus</taxon>
        <taxon>Atlauavirus tusconc8</taxon>
    </lineage>
</organism>
<evidence type="ECO:0000313" key="2">
    <source>
        <dbReference type="EMBL" id="AIX31204.1"/>
    </source>
</evidence>
<dbReference type="EMBL" id="KJ019099">
    <property type="protein sequence ID" value="AIX31204.1"/>
    <property type="molecule type" value="Genomic_DNA"/>
</dbReference>
<proteinExistence type="predicted"/>
<keyword evidence="1" id="KW-0472">Membrane</keyword>
<feature type="transmembrane region" description="Helical" evidence="1">
    <location>
        <begin position="55"/>
        <end position="73"/>
    </location>
</feature>
<keyword evidence="1" id="KW-1133">Transmembrane helix</keyword>
<gene>
    <name evidence="2" type="ORF">Syn7803US3_147</name>
</gene>
<sequence length="97" mass="10697">MTWMRPKQEYRFGLSEKTVVKTLAVVGVSSTVATTITGLHFVLDGFKPRSGLDQIIGLVLCFGVLWLAAKAFYPAMDITAKVLTKGDKENIHKGNRL</sequence>
<accession>A0A0E3FQ88</accession>